<dbReference type="SUPFAM" id="SSF52075">
    <property type="entry name" value="Outer arm dynein light chain 1"/>
    <property type="match status" value="1"/>
</dbReference>
<evidence type="ECO:0000313" key="10">
    <source>
        <dbReference type="Proteomes" id="UP000515180"/>
    </source>
</evidence>
<dbReference type="Gene3D" id="3.80.10.10">
    <property type="entry name" value="Ribonuclease Inhibitor"/>
    <property type="match status" value="2"/>
</dbReference>
<comment type="subcellular location">
    <subcellularLocation>
        <location evidence="2">Cell projection</location>
        <location evidence="2">Cilium</location>
    </subcellularLocation>
</comment>
<protein>
    <recommendedName>
        <fullName evidence="8">Dynein axonemal assembly factor 1 homolog</fullName>
    </recommendedName>
</protein>
<dbReference type="GO" id="GO:0035082">
    <property type="term" value="P:axoneme assembly"/>
    <property type="evidence" value="ECO:0007669"/>
    <property type="project" value="TreeGrafter"/>
</dbReference>
<feature type="region of interest" description="Disordered" evidence="9">
    <location>
        <begin position="334"/>
        <end position="356"/>
    </location>
</feature>
<feature type="region of interest" description="Disordered" evidence="9">
    <location>
        <begin position="450"/>
        <end position="496"/>
    </location>
</feature>
<keyword evidence="10" id="KW-1185">Reference proteome</keyword>
<comment type="function">
    <text evidence="1">Cilium-specific protein required for cilia structures.</text>
</comment>
<accession>A0A6P8LU65</accession>
<feature type="compositionally biased region" description="Basic and acidic residues" evidence="9">
    <location>
        <begin position="487"/>
        <end position="496"/>
    </location>
</feature>
<dbReference type="FunFam" id="3.80.10.10:FF:000166">
    <property type="entry name" value="Dynein assembly factor 1, axonemal"/>
    <property type="match status" value="1"/>
</dbReference>
<dbReference type="RefSeq" id="XP_033176941.1">
    <property type="nucleotide sequence ID" value="XM_033321050.1"/>
</dbReference>
<feature type="compositionally biased region" description="Acidic residues" evidence="9">
    <location>
        <begin position="455"/>
        <end position="469"/>
    </location>
</feature>
<sequence>MQEECDFQVTLEKKLSVEARLDAVASSTNLSETEMKKSIPEDSSVDFEVLSTSSSDVLTKITLESLKNESTSDDQANKSTLDSIPEVDNEDDSNWLSYFDCNAIFDVTCENLSYYNSTKAEKDSDSDMDDTLTFDDAEEGESITLDENDSCCTKSYRQRSFEEVCEKKLDRLDQMTDNNHPTVVSDKISLIEINRERNICKETRQDIASKNDKNIDCDSEDQTIDDRTKEANIEMEEREKRMENQKHDFVHISNEELIEEANKMSDSSHFLSDWDDEDERNLVYSSPNVNISAYFKFRDSMKEPKFEATLEQPTSIFSNKGNKEPLLLEEIVGESTENEKEATTNEVEDQSTKESKSVEDLVKNFTDDVRSSQGQGMKFVELGSPEEYLEKLAEITEADCPKSEEEVQEKLRKIAEGKAKIENRKNEALKDLSVEFNEIEKLVAETKSIEQYNSESDESLDESKEEDGIEMPLTKDQVAESFKMKNTQKDMEDEEKRRAESLQECLQVIPRNPEDLEDIVEEKLVGNFKNISKEKVEQKLEDAMEEETIKKIIEDKIIQNLENIVEEKSVENVGNITEEKIETDDAIDKSGTSKETTGDTKSTSETAIRGIVQDIIEDTEDSIFWQFYKQPERTYIKGKVYDFDPKKHGVRMTEEFLKKHCKINKLYQTPHLNDVLYLHYKGFSFIENLEKYTGLRCLWLENNGIREIANLENQSELKCLYLHNNLINKIENLEWLTKLDTLNLSHNTIRRIENLDSLKFLNTLNLSHNYLQDTNDIEHLRLLDSLSVLDISHNRIDTDEVVNVSPLCFLNRVALASLRRLLQILGDMKELRVVSLMGNPILKKIRLYRKTMILKCKNLKYLDDRPVFPRDRACAEAW</sequence>
<gene>
    <name evidence="11" type="primary">LOC117151733</name>
</gene>
<dbReference type="AlphaFoldDB" id="A0A6P8LU65"/>
<keyword evidence="5" id="KW-0677">Repeat</keyword>
<evidence type="ECO:0000256" key="9">
    <source>
        <dbReference type="SAM" id="MobiDB-lite"/>
    </source>
</evidence>
<dbReference type="PANTHER" id="PTHR45973">
    <property type="entry name" value="PROTEIN PHOSPHATASE 1 REGULATORY SUBUNIT SDS22-RELATED"/>
    <property type="match status" value="1"/>
</dbReference>
<dbReference type="SMART" id="SM00365">
    <property type="entry name" value="LRR_SD22"/>
    <property type="match status" value="4"/>
</dbReference>
<dbReference type="GO" id="GO:0005930">
    <property type="term" value="C:axoneme"/>
    <property type="evidence" value="ECO:0007669"/>
    <property type="project" value="TreeGrafter"/>
</dbReference>
<organism evidence="10 11">
    <name type="scientific">Bombus impatiens</name>
    <name type="common">Bumblebee</name>
    <dbReference type="NCBI Taxonomy" id="132113"/>
    <lineage>
        <taxon>Eukaryota</taxon>
        <taxon>Metazoa</taxon>
        <taxon>Ecdysozoa</taxon>
        <taxon>Arthropoda</taxon>
        <taxon>Hexapoda</taxon>
        <taxon>Insecta</taxon>
        <taxon>Pterygota</taxon>
        <taxon>Neoptera</taxon>
        <taxon>Endopterygota</taxon>
        <taxon>Hymenoptera</taxon>
        <taxon>Apocrita</taxon>
        <taxon>Aculeata</taxon>
        <taxon>Apoidea</taxon>
        <taxon>Anthophila</taxon>
        <taxon>Apidae</taxon>
        <taxon>Bombus</taxon>
        <taxon>Pyrobombus</taxon>
    </lineage>
</organism>
<evidence type="ECO:0000256" key="3">
    <source>
        <dbReference type="ARBA" id="ARBA00006453"/>
    </source>
</evidence>
<name>A0A6P8LU65_BOMIM</name>
<evidence type="ECO:0000256" key="4">
    <source>
        <dbReference type="ARBA" id="ARBA00022614"/>
    </source>
</evidence>
<comment type="similarity">
    <text evidence="3">Belongs to the DNAAF1 family.</text>
</comment>
<dbReference type="Proteomes" id="UP000515180">
    <property type="component" value="Unplaced"/>
</dbReference>
<keyword evidence="6" id="KW-0969">Cilium</keyword>
<evidence type="ECO:0000256" key="5">
    <source>
        <dbReference type="ARBA" id="ARBA00022737"/>
    </source>
</evidence>
<evidence type="ECO:0000256" key="2">
    <source>
        <dbReference type="ARBA" id="ARBA00004138"/>
    </source>
</evidence>
<dbReference type="InterPro" id="IPR032675">
    <property type="entry name" value="LRR_dom_sf"/>
</dbReference>
<dbReference type="GO" id="GO:0070840">
    <property type="term" value="F:dynein complex binding"/>
    <property type="evidence" value="ECO:0007669"/>
    <property type="project" value="TreeGrafter"/>
</dbReference>
<evidence type="ECO:0000256" key="6">
    <source>
        <dbReference type="ARBA" id="ARBA00023069"/>
    </source>
</evidence>
<evidence type="ECO:0000313" key="11">
    <source>
        <dbReference type="RefSeq" id="XP_033176941.1"/>
    </source>
</evidence>
<reference evidence="11" key="1">
    <citation type="submission" date="2025-08" db="UniProtKB">
        <authorList>
            <consortium name="RefSeq"/>
        </authorList>
    </citation>
    <scope>IDENTIFICATION</scope>
</reference>
<dbReference type="PROSITE" id="PS51450">
    <property type="entry name" value="LRR"/>
    <property type="match status" value="4"/>
</dbReference>
<keyword evidence="7" id="KW-0966">Cell projection</keyword>
<evidence type="ECO:0000256" key="1">
    <source>
        <dbReference type="ARBA" id="ARBA00003843"/>
    </source>
</evidence>
<dbReference type="InterPro" id="IPR001611">
    <property type="entry name" value="Leu-rich_rpt"/>
</dbReference>
<dbReference type="InterPro" id="IPR050576">
    <property type="entry name" value="Cilia_flagella_integrity"/>
</dbReference>
<proteinExistence type="inferred from homology"/>
<evidence type="ECO:0000256" key="8">
    <source>
        <dbReference type="ARBA" id="ARBA00024433"/>
    </source>
</evidence>
<dbReference type="CTD" id="318856"/>
<evidence type="ECO:0000256" key="7">
    <source>
        <dbReference type="ARBA" id="ARBA00023273"/>
    </source>
</evidence>
<keyword evidence="4" id="KW-0433">Leucine-rich repeat</keyword>
<dbReference type="GeneID" id="117151733"/>
<dbReference type="PANTHER" id="PTHR45973:SF9">
    <property type="entry name" value="LEUCINE-RICH REPEAT-CONTAINING PROTEIN 46"/>
    <property type="match status" value="1"/>
</dbReference>
<dbReference type="OrthoDB" id="1904536at2759"/>